<feature type="transmembrane region" description="Helical" evidence="1">
    <location>
        <begin position="27"/>
        <end position="53"/>
    </location>
</feature>
<protein>
    <submittedName>
        <fullName evidence="2">Uncharacterized protein</fullName>
    </submittedName>
</protein>
<evidence type="ECO:0000313" key="2">
    <source>
        <dbReference type="EMBL" id="GGA61885.1"/>
    </source>
</evidence>
<name>A0ABQ1H798_9SPHN</name>
<evidence type="ECO:0000313" key="3">
    <source>
        <dbReference type="Proteomes" id="UP000618591"/>
    </source>
</evidence>
<dbReference type="Proteomes" id="UP000618591">
    <property type="component" value="Unassembled WGS sequence"/>
</dbReference>
<dbReference type="EMBL" id="BMDW01000036">
    <property type="protein sequence ID" value="GGA61885.1"/>
    <property type="molecule type" value="Genomic_DNA"/>
</dbReference>
<keyword evidence="1" id="KW-1133">Transmembrane helix</keyword>
<keyword evidence="3" id="KW-1185">Reference proteome</keyword>
<feature type="transmembrane region" description="Helical" evidence="1">
    <location>
        <begin position="59"/>
        <end position="90"/>
    </location>
</feature>
<proteinExistence type="predicted"/>
<accession>A0ABQ1H798</accession>
<dbReference type="RefSeq" id="WP_188449852.1">
    <property type="nucleotide sequence ID" value="NZ_BMDW01000036.1"/>
</dbReference>
<gene>
    <name evidence="2" type="ORF">GCM10011395_35280</name>
</gene>
<comment type="caution">
    <text evidence="2">The sequence shown here is derived from an EMBL/GenBank/DDBJ whole genome shotgun (WGS) entry which is preliminary data.</text>
</comment>
<reference evidence="3" key="1">
    <citation type="journal article" date="2019" name="Int. J. Syst. Evol. Microbiol.">
        <title>The Global Catalogue of Microorganisms (GCM) 10K type strain sequencing project: providing services to taxonomists for standard genome sequencing and annotation.</title>
        <authorList>
            <consortium name="The Broad Institute Genomics Platform"/>
            <consortium name="The Broad Institute Genome Sequencing Center for Infectious Disease"/>
            <person name="Wu L."/>
            <person name="Ma J."/>
        </authorList>
    </citation>
    <scope>NUCLEOTIDE SEQUENCE [LARGE SCALE GENOMIC DNA]</scope>
    <source>
        <strain evidence="3">CGMCC 1.10106</strain>
    </source>
</reference>
<keyword evidence="1" id="KW-0472">Membrane</keyword>
<organism evidence="2 3">
    <name type="scientific">Sphingomonas psychrolutea</name>
    <dbReference type="NCBI Taxonomy" id="1259676"/>
    <lineage>
        <taxon>Bacteria</taxon>
        <taxon>Pseudomonadati</taxon>
        <taxon>Pseudomonadota</taxon>
        <taxon>Alphaproteobacteria</taxon>
        <taxon>Sphingomonadales</taxon>
        <taxon>Sphingomonadaceae</taxon>
        <taxon>Sphingomonas</taxon>
    </lineage>
</organism>
<keyword evidence="1" id="KW-0812">Transmembrane</keyword>
<evidence type="ECO:0000256" key="1">
    <source>
        <dbReference type="SAM" id="Phobius"/>
    </source>
</evidence>
<sequence length="173" mass="18223">MPAFLTVKSMALANPAMVIPDRAAMTLLPTIATAAITISVVTISAIAIAPAVVATHAMVAVRLLVAIATIVAPSVIVLSHSIVAPCLFVATHLIIARHRLIPSHIGVRLLVRIVLGQSRAYQAGGADRLGNCGGEFQEAHFLSPMVEDFKRNQSRSRTGTSFAITNVVTRLAL</sequence>